<keyword evidence="9" id="KW-1185">Reference proteome</keyword>
<dbReference type="Pfam" id="PF04055">
    <property type="entry name" value="Radical_SAM"/>
    <property type="match status" value="1"/>
</dbReference>
<dbReference type="AlphaFoldDB" id="I3CGB2"/>
<dbReference type="PANTHER" id="PTHR43273">
    <property type="entry name" value="ANAEROBIC SULFATASE-MATURATING ENZYME HOMOLOG ASLB-RELATED"/>
    <property type="match status" value="1"/>
</dbReference>
<accession>I3CGB2</accession>
<dbReference type="CDD" id="cd01335">
    <property type="entry name" value="Radical_SAM"/>
    <property type="match status" value="1"/>
</dbReference>
<evidence type="ECO:0000256" key="4">
    <source>
        <dbReference type="ARBA" id="ARBA00023004"/>
    </source>
</evidence>
<evidence type="ECO:0000256" key="1">
    <source>
        <dbReference type="ARBA" id="ARBA00001966"/>
    </source>
</evidence>
<gene>
    <name evidence="8" type="ORF">BegalDRAFT_1779</name>
</gene>
<keyword evidence="4" id="KW-0408">Iron</keyword>
<sequence length="390" mass="44254">MSVELRPLGVKCNIQCQYCYQNPQRDADNVTHHYDIPKMLASLAQENEPFSLFGGEALLIPLADLETLWAWGFARYGQNNLQTNGTLITDAHIQLFQKYNVHVGISIDGGGELNDVRWAGTYRKTREATAKTEQAIEKLCALGIPAGLIITLHQGNARADKLPLLHTWLRDMEQLGIRSVRLHILEIDNPIIAQQYALSDTENLAALQSFLELEKTLSQLRFDIFHDMRCLLLGDDAPVTCVWKACDAYTTRAVRSVEGHGQRRNCGRTNKEGIDFVKANIEGFERYLALYHTPQHYQGCQDCRFFLMCKGQCPGTAFAGDWRNRSHDCAVWMQLYTILEAELLAEGKTPISQHPARLALEEMFIAEWIQGQNLLIHQALSRWEKAQVKI</sequence>
<feature type="domain" description="Radical SAM core" evidence="7">
    <location>
        <begin position="9"/>
        <end position="155"/>
    </location>
</feature>
<reference evidence="8 9" key="1">
    <citation type="submission" date="2011-11" db="EMBL/GenBank/DDBJ databases">
        <title>Improved High-Quality Draft sequence of Beggiatoa alba B18lD.</title>
        <authorList>
            <consortium name="US DOE Joint Genome Institute"/>
            <person name="Lucas S."/>
            <person name="Han J."/>
            <person name="Lapidus A."/>
            <person name="Cheng J.-F."/>
            <person name="Goodwin L."/>
            <person name="Pitluck S."/>
            <person name="Peters L."/>
            <person name="Mikhailova N."/>
            <person name="Held B."/>
            <person name="Detter J.C."/>
            <person name="Han C."/>
            <person name="Tapia R."/>
            <person name="Land M."/>
            <person name="Hauser L."/>
            <person name="Kyrpides N."/>
            <person name="Ivanova N."/>
            <person name="Pagani I."/>
            <person name="Samuel K."/>
            <person name="Teske A."/>
            <person name="Mueller J."/>
            <person name="Woyke T."/>
        </authorList>
    </citation>
    <scope>NUCLEOTIDE SEQUENCE [LARGE SCALE GENOMIC DNA]</scope>
    <source>
        <strain evidence="8 9">B18LD</strain>
    </source>
</reference>
<keyword evidence="5" id="KW-0411">Iron-sulfur</keyword>
<keyword evidence="2" id="KW-0949">S-adenosyl-L-methionine</keyword>
<evidence type="ECO:0000313" key="8">
    <source>
        <dbReference type="EMBL" id="EIJ42655.1"/>
    </source>
</evidence>
<dbReference type="SFLD" id="SFLDS00029">
    <property type="entry name" value="Radical_SAM"/>
    <property type="match status" value="1"/>
</dbReference>
<dbReference type="PANTHER" id="PTHR43273:SF3">
    <property type="entry name" value="ANAEROBIC SULFATASE-MATURATING ENZYME HOMOLOG ASLB-RELATED"/>
    <property type="match status" value="1"/>
</dbReference>
<dbReference type="OrthoDB" id="9782387at2"/>
<evidence type="ECO:0000256" key="2">
    <source>
        <dbReference type="ARBA" id="ARBA00022691"/>
    </source>
</evidence>
<dbReference type="STRING" id="395493.BegalDRAFT_1779"/>
<dbReference type="HOGENOM" id="CLU_648365_0_0_6"/>
<evidence type="ECO:0000313" key="9">
    <source>
        <dbReference type="Proteomes" id="UP000005744"/>
    </source>
</evidence>
<dbReference type="Proteomes" id="UP000005744">
    <property type="component" value="Unassembled WGS sequence"/>
</dbReference>
<dbReference type="InterPro" id="IPR007197">
    <property type="entry name" value="rSAM"/>
</dbReference>
<dbReference type="GO" id="GO:0016491">
    <property type="term" value="F:oxidoreductase activity"/>
    <property type="evidence" value="ECO:0007669"/>
    <property type="project" value="InterPro"/>
</dbReference>
<dbReference type="SFLD" id="SFLDG01067">
    <property type="entry name" value="SPASM/twitch_domain_containing"/>
    <property type="match status" value="1"/>
</dbReference>
<dbReference type="InterPro" id="IPR058240">
    <property type="entry name" value="rSAM_sf"/>
</dbReference>
<comment type="similarity">
    <text evidence="6">Belongs to the radical SAM superfamily. Anaerobic sulfatase-maturating enzyme family.</text>
</comment>
<dbReference type="EMBL" id="JH600070">
    <property type="protein sequence ID" value="EIJ42655.1"/>
    <property type="molecule type" value="Genomic_DNA"/>
</dbReference>
<comment type="cofactor">
    <cofactor evidence="1">
        <name>[4Fe-4S] cluster</name>
        <dbReference type="ChEBI" id="CHEBI:49883"/>
    </cofactor>
</comment>
<dbReference type="Gene3D" id="3.20.20.70">
    <property type="entry name" value="Aldolase class I"/>
    <property type="match status" value="1"/>
</dbReference>
<evidence type="ECO:0000259" key="7">
    <source>
        <dbReference type="Pfam" id="PF04055"/>
    </source>
</evidence>
<evidence type="ECO:0000256" key="3">
    <source>
        <dbReference type="ARBA" id="ARBA00022723"/>
    </source>
</evidence>
<dbReference type="RefSeq" id="WP_002685793.1">
    <property type="nucleotide sequence ID" value="NZ_JH600070.1"/>
</dbReference>
<evidence type="ECO:0000256" key="5">
    <source>
        <dbReference type="ARBA" id="ARBA00023014"/>
    </source>
</evidence>
<evidence type="ECO:0000256" key="6">
    <source>
        <dbReference type="ARBA" id="ARBA00023601"/>
    </source>
</evidence>
<proteinExistence type="inferred from homology"/>
<dbReference type="InterPro" id="IPR013785">
    <property type="entry name" value="Aldolase_TIM"/>
</dbReference>
<dbReference type="GO" id="GO:0046872">
    <property type="term" value="F:metal ion binding"/>
    <property type="evidence" value="ECO:0007669"/>
    <property type="project" value="UniProtKB-KW"/>
</dbReference>
<name>I3CGB2_9GAMM</name>
<dbReference type="eggNOG" id="COG0641">
    <property type="taxonomic scope" value="Bacteria"/>
</dbReference>
<dbReference type="InterPro" id="IPR023867">
    <property type="entry name" value="Sulphatase_maturase_rSAM"/>
</dbReference>
<dbReference type="SUPFAM" id="SSF102114">
    <property type="entry name" value="Radical SAM enzymes"/>
    <property type="match status" value="1"/>
</dbReference>
<organism evidence="8 9">
    <name type="scientific">Beggiatoa alba B18LD</name>
    <dbReference type="NCBI Taxonomy" id="395493"/>
    <lineage>
        <taxon>Bacteria</taxon>
        <taxon>Pseudomonadati</taxon>
        <taxon>Pseudomonadota</taxon>
        <taxon>Gammaproteobacteria</taxon>
        <taxon>Thiotrichales</taxon>
        <taxon>Thiotrichaceae</taxon>
        <taxon>Beggiatoa</taxon>
    </lineage>
</organism>
<keyword evidence="3" id="KW-0479">Metal-binding</keyword>
<dbReference type="GO" id="GO:0051536">
    <property type="term" value="F:iron-sulfur cluster binding"/>
    <property type="evidence" value="ECO:0007669"/>
    <property type="project" value="UniProtKB-KW"/>
</dbReference>
<protein>
    <submittedName>
        <fullName evidence="8">Arylsulfatase regulator (Fe-S oxidoreductase)</fullName>
    </submittedName>
</protein>